<feature type="chain" id="PRO_5023111494" description="Outer membrane protein beta-barrel domain-containing protein" evidence="2">
    <location>
        <begin position="16"/>
        <end position="328"/>
    </location>
</feature>
<reference evidence="3 4" key="1">
    <citation type="submission" date="2019-06" db="EMBL/GenBank/DDBJ databases">
        <title>Genome of Methylobacterium sp. 17Sr1-39.</title>
        <authorList>
            <person name="Seo T."/>
        </authorList>
    </citation>
    <scope>NUCLEOTIDE SEQUENCE [LARGE SCALE GENOMIC DNA]</scope>
    <source>
        <strain evidence="3 4">17Sr1-39</strain>
    </source>
</reference>
<feature type="region of interest" description="Disordered" evidence="1">
    <location>
        <begin position="35"/>
        <end position="60"/>
    </location>
</feature>
<evidence type="ECO:0000256" key="2">
    <source>
        <dbReference type="SAM" id="SignalP"/>
    </source>
</evidence>
<evidence type="ECO:0000256" key="1">
    <source>
        <dbReference type="SAM" id="MobiDB-lite"/>
    </source>
</evidence>
<sequence>MPLISLALASSRRFAALLIVVGATDPFAVAVPAQAGETQTGSSAREAQGGGKGDKPDKVDTENLFGFTEGTDTGKKGEQEVLVDSIGRFSKRRDGPGRSGYGAAQPLISYQYDPTDNFSIEPGLRFDARDSRGIAGVPNKAFGTFNGGSVELKYQFFKRTEDRPFSLAVLAEPQYARITPVEGQGADVYSVESRLIADMRLVPDTLWAGFNLIYDPQVSRLKGSGEVDRTSTLSLSGAVMAKIAGDLFVGPEVRYMRAYEGAFLNRFEGHAVFVGPVLHYHVMEKGFLTLAYSTQVFGHDRDPDFSDRVFNLTQFSRHNLRVRFGVEF</sequence>
<gene>
    <name evidence="3" type="ORF">FF100_33045</name>
</gene>
<name>A0A5C4L833_9HYPH</name>
<feature type="signal peptide" evidence="2">
    <location>
        <begin position="1"/>
        <end position="15"/>
    </location>
</feature>
<dbReference type="Proteomes" id="UP000305267">
    <property type="component" value="Unassembled WGS sequence"/>
</dbReference>
<proteinExistence type="predicted"/>
<keyword evidence="2" id="KW-0732">Signal</keyword>
<feature type="compositionally biased region" description="Polar residues" evidence="1">
    <location>
        <begin position="36"/>
        <end position="45"/>
    </location>
</feature>
<evidence type="ECO:0000313" key="3">
    <source>
        <dbReference type="EMBL" id="TNC07196.1"/>
    </source>
</evidence>
<keyword evidence="4" id="KW-1185">Reference proteome</keyword>
<comment type="caution">
    <text evidence="3">The sequence shown here is derived from an EMBL/GenBank/DDBJ whole genome shotgun (WGS) entry which is preliminary data.</text>
</comment>
<evidence type="ECO:0000313" key="4">
    <source>
        <dbReference type="Proteomes" id="UP000305267"/>
    </source>
</evidence>
<organism evidence="3 4">
    <name type="scientific">Methylobacterium terricola</name>
    <dbReference type="NCBI Taxonomy" id="2583531"/>
    <lineage>
        <taxon>Bacteria</taxon>
        <taxon>Pseudomonadati</taxon>
        <taxon>Pseudomonadota</taxon>
        <taxon>Alphaproteobacteria</taxon>
        <taxon>Hyphomicrobiales</taxon>
        <taxon>Methylobacteriaceae</taxon>
        <taxon>Methylobacterium</taxon>
    </lineage>
</organism>
<accession>A0A5C4L833</accession>
<dbReference type="EMBL" id="VDDA01000039">
    <property type="protein sequence ID" value="TNC07196.1"/>
    <property type="molecule type" value="Genomic_DNA"/>
</dbReference>
<protein>
    <recommendedName>
        <fullName evidence="5">Outer membrane protein beta-barrel domain-containing protein</fullName>
    </recommendedName>
</protein>
<evidence type="ECO:0008006" key="5">
    <source>
        <dbReference type="Google" id="ProtNLM"/>
    </source>
</evidence>
<dbReference type="AlphaFoldDB" id="A0A5C4L833"/>